<keyword evidence="3 5" id="KW-1133">Transmembrane helix</keyword>
<evidence type="ECO:0000256" key="3">
    <source>
        <dbReference type="ARBA" id="ARBA00022989"/>
    </source>
</evidence>
<dbReference type="GO" id="GO:0016020">
    <property type="term" value="C:membrane"/>
    <property type="evidence" value="ECO:0007669"/>
    <property type="project" value="UniProtKB-SubCell"/>
</dbReference>
<dbReference type="InterPro" id="IPR032808">
    <property type="entry name" value="DoxX"/>
</dbReference>
<dbReference type="GeneID" id="91514068"/>
<keyword evidence="4 5" id="KW-0472">Membrane</keyword>
<proteinExistence type="predicted"/>
<gene>
    <name evidence="6" type="ORF">NCAST_31_00400</name>
</gene>
<dbReference type="EMBL" id="BAFO02000031">
    <property type="protein sequence ID" value="GAD85346.1"/>
    <property type="molecule type" value="Genomic_DNA"/>
</dbReference>
<evidence type="ECO:0000313" key="6">
    <source>
        <dbReference type="EMBL" id="GAD85346.1"/>
    </source>
</evidence>
<reference evidence="6 7" key="1">
    <citation type="journal article" date="2014" name="BMC Genomics">
        <title>Genome based analysis of type-I polyketide synthase and nonribosomal peptide synthetase gene clusters in seven strains of five representative Nocardia species.</title>
        <authorList>
            <person name="Komaki H."/>
            <person name="Ichikawa N."/>
            <person name="Hosoyama A."/>
            <person name="Takahashi-Nakaguchi A."/>
            <person name="Matsuzawa T."/>
            <person name="Suzuki K."/>
            <person name="Fujita N."/>
            <person name="Gonoi T."/>
        </authorList>
    </citation>
    <scope>NUCLEOTIDE SEQUENCE [LARGE SCALE GENOMIC DNA]</scope>
    <source>
        <strain evidence="6 7">NBRC 15531</strain>
    </source>
</reference>
<evidence type="ECO:0000256" key="4">
    <source>
        <dbReference type="ARBA" id="ARBA00023136"/>
    </source>
</evidence>
<dbReference type="Proteomes" id="UP000017048">
    <property type="component" value="Unassembled WGS sequence"/>
</dbReference>
<comment type="subcellular location">
    <subcellularLocation>
        <location evidence="1">Membrane</location>
        <topology evidence="1">Multi-pass membrane protein</topology>
    </subcellularLocation>
</comment>
<comment type="caution">
    <text evidence="6">The sequence shown here is derived from an EMBL/GenBank/DDBJ whole genome shotgun (WGS) entry which is preliminary data.</text>
</comment>
<keyword evidence="2 5" id="KW-0812">Transmembrane</keyword>
<accession>U5EG26</accession>
<evidence type="ECO:0008006" key="8">
    <source>
        <dbReference type="Google" id="ProtNLM"/>
    </source>
</evidence>
<sequence length="117" mass="12104">MFALYLTLTLLTAAMMGVGSWMGYTRHPVPVAAAAKVGVPSSWMPPIATVLGAACLGLLAGLALPALGTAAAAGLVLYFVLAIIAHLRVRDYALTQPTVFLLLAAATLTATVLYRYA</sequence>
<evidence type="ECO:0000256" key="5">
    <source>
        <dbReference type="SAM" id="Phobius"/>
    </source>
</evidence>
<evidence type="ECO:0000313" key="7">
    <source>
        <dbReference type="Proteomes" id="UP000017048"/>
    </source>
</evidence>
<feature type="transmembrane region" description="Helical" evidence="5">
    <location>
        <begin position="70"/>
        <end position="87"/>
    </location>
</feature>
<feature type="transmembrane region" description="Helical" evidence="5">
    <location>
        <begin position="99"/>
        <end position="116"/>
    </location>
</feature>
<dbReference type="AlphaFoldDB" id="U5EG26"/>
<evidence type="ECO:0000256" key="1">
    <source>
        <dbReference type="ARBA" id="ARBA00004141"/>
    </source>
</evidence>
<dbReference type="Pfam" id="PF13564">
    <property type="entry name" value="DoxX_2"/>
    <property type="match status" value="1"/>
</dbReference>
<dbReference type="STRING" id="1824.SAMN05444423_101650"/>
<feature type="transmembrane region" description="Helical" evidence="5">
    <location>
        <begin position="43"/>
        <end position="63"/>
    </location>
</feature>
<protein>
    <recommendedName>
        <fullName evidence="8">DoxX family protein</fullName>
    </recommendedName>
</protein>
<organism evidence="6 7">
    <name type="scientific">Nocardia asteroides NBRC 15531</name>
    <dbReference type="NCBI Taxonomy" id="1110697"/>
    <lineage>
        <taxon>Bacteria</taxon>
        <taxon>Bacillati</taxon>
        <taxon>Actinomycetota</taxon>
        <taxon>Actinomycetes</taxon>
        <taxon>Mycobacteriales</taxon>
        <taxon>Nocardiaceae</taxon>
        <taxon>Nocardia</taxon>
    </lineage>
</organism>
<dbReference type="RefSeq" id="WP_019049816.1">
    <property type="nucleotide sequence ID" value="NZ_BAFO02000031.1"/>
</dbReference>
<keyword evidence="7" id="KW-1185">Reference proteome</keyword>
<name>U5EG26_NOCAS</name>
<evidence type="ECO:0000256" key="2">
    <source>
        <dbReference type="ARBA" id="ARBA00022692"/>
    </source>
</evidence>
<dbReference type="eggNOG" id="ENOG50335YG">
    <property type="taxonomic scope" value="Bacteria"/>
</dbReference>